<dbReference type="Proteomes" id="UP000178082">
    <property type="component" value="Unassembled WGS sequence"/>
</dbReference>
<dbReference type="PANTHER" id="PTHR39465:SF1">
    <property type="entry name" value="DNA LIGASE D 3'-PHOSPHOESTERASE DOMAIN-CONTAINING PROTEIN"/>
    <property type="match status" value="1"/>
</dbReference>
<dbReference type="PANTHER" id="PTHR39465">
    <property type="entry name" value="DNA LIGASE D, 3'-PHOSPHOESTERASE DOMAIN"/>
    <property type="match status" value="1"/>
</dbReference>
<name>A0A1F7SEF0_9BACT</name>
<feature type="region of interest" description="Disordered" evidence="1">
    <location>
        <begin position="1"/>
        <end position="27"/>
    </location>
</feature>
<evidence type="ECO:0000313" key="3">
    <source>
        <dbReference type="EMBL" id="OGL52156.1"/>
    </source>
</evidence>
<proteinExistence type="predicted"/>
<evidence type="ECO:0000313" key="4">
    <source>
        <dbReference type="Proteomes" id="UP000178082"/>
    </source>
</evidence>
<gene>
    <name evidence="3" type="ORF">A3G31_06985</name>
</gene>
<dbReference type="NCBIfam" id="TIGR02777">
    <property type="entry name" value="LigD_PE_dom"/>
    <property type="match status" value="1"/>
</dbReference>
<comment type="caution">
    <text evidence="3">The sequence shown here is derived from an EMBL/GenBank/DDBJ whole genome shotgun (WGS) entry which is preliminary data.</text>
</comment>
<accession>A0A1F7SEF0</accession>
<protein>
    <submittedName>
        <fullName evidence="3">3'-phosphoesterase</fullName>
    </submittedName>
</protein>
<feature type="compositionally biased region" description="Basic and acidic residues" evidence="1">
    <location>
        <begin position="14"/>
        <end position="24"/>
    </location>
</feature>
<dbReference type="STRING" id="1817883.A3G31_06985"/>
<sequence>MSLEEYKKKRRFSKTPEPEGEAKRNPSQKLIYAIQKHDALHLHYDLRLEIDGVLRSWAVPKEPPKEEGTKRLAVETEEHPVGYEQFEGTIPEGEYGAGTVQIWDKGSYELEEIKDDRIIFNINGKKLYGVYCLIKLKPKERGDKNWLFFKKKNHTKIN</sequence>
<organism evidence="3 4">
    <name type="scientific">Candidatus Schekmanbacteria bacterium RIFCSPLOWO2_12_FULL_38_15</name>
    <dbReference type="NCBI Taxonomy" id="1817883"/>
    <lineage>
        <taxon>Bacteria</taxon>
        <taxon>Candidatus Schekmaniibacteriota</taxon>
    </lineage>
</organism>
<reference evidence="3 4" key="1">
    <citation type="journal article" date="2016" name="Nat. Commun.">
        <title>Thousands of microbial genomes shed light on interconnected biogeochemical processes in an aquifer system.</title>
        <authorList>
            <person name="Anantharaman K."/>
            <person name="Brown C.T."/>
            <person name="Hug L.A."/>
            <person name="Sharon I."/>
            <person name="Castelle C.J."/>
            <person name="Probst A.J."/>
            <person name="Thomas B.C."/>
            <person name="Singh A."/>
            <person name="Wilkins M.J."/>
            <person name="Karaoz U."/>
            <person name="Brodie E.L."/>
            <person name="Williams K.H."/>
            <person name="Hubbard S.S."/>
            <person name="Banfield J.F."/>
        </authorList>
    </citation>
    <scope>NUCLEOTIDE SEQUENCE [LARGE SCALE GENOMIC DNA]</scope>
</reference>
<dbReference type="EMBL" id="MGDI01000033">
    <property type="protein sequence ID" value="OGL52156.1"/>
    <property type="molecule type" value="Genomic_DNA"/>
</dbReference>
<dbReference type="InterPro" id="IPR014144">
    <property type="entry name" value="LigD_PE_domain"/>
</dbReference>
<dbReference type="Pfam" id="PF13298">
    <property type="entry name" value="LigD_N"/>
    <property type="match status" value="1"/>
</dbReference>
<feature type="domain" description="DNA ligase D 3'-phosphoesterase" evidence="2">
    <location>
        <begin position="35"/>
        <end position="135"/>
    </location>
</feature>
<evidence type="ECO:0000259" key="2">
    <source>
        <dbReference type="Pfam" id="PF13298"/>
    </source>
</evidence>
<dbReference type="AlphaFoldDB" id="A0A1F7SEF0"/>
<evidence type="ECO:0000256" key="1">
    <source>
        <dbReference type="SAM" id="MobiDB-lite"/>
    </source>
</evidence>